<organism evidence="11 12">
    <name type="scientific">Dimorphilus gyrociliatus</name>
    <dbReference type="NCBI Taxonomy" id="2664684"/>
    <lineage>
        <taxon>Eukaryota</taxon>
        <taxon>Metazoa</taxon>
        <taxon>Spiralia</taxon>
        <taxon>Lophotrochozoa</taxon>
        <taxon>Annelida</taxon>
        <taxon>Polychaeta</taxon>
        <taxon>Polychaeta incertae sedis</taxon>
        <taxon>Dinophilidae</taxon>
        <taxon>Dimorphilus</taxon>
    </lineage>
</organism>
<dbReference type="SUPFAM" id="SSF57667">
    <property type="entry name" value="beta-beta-alpha zinc fingers"/>
    <property type="match status" value="5"/>
</dbReference>
<feature type="compositionally biased region" description="Pro residues" evidence="9">
    <location>
        <begin position="288"/>
        <end position="316"/>
    </location>
</feature>
<feature type="domain" description="C2H2-type" evidence="10">
    <location>
        <begin position="613"/>
        <end position="643"/>
    </location>
</feature>
<dbReference type="GO" id="GO:0000981">
    <property type="term" value="F:DNA-binding transcription factor activity, RNA polymerase II-specific"/>
    <property type="evidence" value="ECO:0007669"/>
    <property type="project" value="TreeGrafter"/>
</dbReference>
<dbReference type="PANTHER" id="PTHR24388">
    <property type="entry name" value="ZINC FINGER PROTEIN"/>
    <property type="match status" value="1"/>
</dbReference>
<feature type="domain" description="C2H2-type" evidence="10">
    <location>
        <begin position="520"/>
        <end position="548"/>
    </location>
</feature>
<keyword evidence="6" id="KW-0238">DNA-binding</keyword>
<keyword evidence="5" id="KW-0862">Zinc</keyword>
<evidence type="ECO:0000256" key="8">
    <source>
        <dbReference type="PROSITE-ProRule" id="PRU00042"/>
    </source>
</evidence>
<dbReference type="GO" id="GO:0008270">
    <property type="term" value="F:zinc ion binding"/>
    <property type="evidence" value="ECO:0007669"/>
    <property type="project" value="UniProtKB-KW"/>
</dbReference>
<evidence type="ECO:0000256" key="2">
    <source>
        <dbReference type="ARBA" id="ARBA00022723"/>
    </source>
</evidence>
<gene>
    <name evidence="11" type="ORF">DGYR_LOCUS11115</name>
</gene>
<dbReference type="InterPro" id="IPR036236">
    <property type="entry name" value="Znf_C2H2_sf"/>
</dbReference>
<feature type="domain" description="C2H2-type" evidence="10">
    <location>
        <begin position="491"/>
        <end position="518"/>
    </location>
</feature>
<dbReference type="OrthoDB" id="1095242at2759"/>
<keyword evidence="3" id="KW-0677">Repeat</keyword>
<evidence type="ECO:0000256" key="5">
    <source>
        <dbReference type="ARBA" id="ARBA00022833"/>
    </source>
</evidence>
<dbReference type="GO" id="GO:0000978">
    <property type="term" value="F:RNA polymerase II cis-regulatory region sequence-specific DNA binding"/>
    <property type="evidence" value="ECO:0007669"/>
    <property type="project" value="TreeGrafter"/>
</dbReference>
<proteinExistence type="predicted"/>
<dbReference type="EMBL" id="CAJFCJ010000019">
    <property type="protein sequence ID" value="CAD5123434.1"/>
    <property type="molecule type" value="Genomic_DNA"/>
</dbReference>
<feature type="domain" description="C2H2-type" evidence="10">
    <location>
        <begin position="674"/>
        <end position="701"/>
    </location>
</feature>
<feature type="domain" description="C2H2-type" evidence="10">
    <location>
        <begin position="702"/>
        <end position="729"/>
    </location>
</feature>
<reference evidence="11 12" key="1">
    <citation type="submission" date="2020-08" db="EMBL/GenBank/DDBJ databases">
        <authorList>
            <person name="Hejnol A."/>
        </authorList>
    </citation>
    <scope>NUCLEOTIDE SEQUENCE [LARGE SCALE GENOMIC DNA]</scope>
</reference>
<dbReference type="InterPro" id="IPR050527">
    <property type="entry name" value="Snail/Krueppel_Znf"/>
</dbReference>
<feature type="compositionally biased region" description="Low complexity" evidence="9">
    <location>
        <begin position="330"/>
        <end position="341"/>
    </location>
</feature>
<keyword evidence="2" id="KW-0479">Metal-binding</keyword>
<dbReference type="PROSITE" id="PS00028">
    <property type="entry name" value="ZINC_FINGER_C2H2_1"/>
    <property type="match status" value="9"/>
</dbReference>
<dbReference type="Pfam" id="PF13912">
    <property type="entry name" value="zf-C2H2_6"/>
    <property type="match status" value="1"/>
</dbReference>
<dbReference type="PANTHER" id="PTHR24388:SF53">
    <property type="entry name" value="CHORION TRANSCRIPTION FACTOR CF2-RELATED"/>
    <property type="match status" value="1"/>
</dbReference>
<dbReference type="Proteomes" id="UP000549394">
    <property type="component" value="Unassembled WGS sequence"/>
</dbReference>
<evidence type="ECO:0000256" key="6">
    <source>
        <dbReference type="ARBA" id="ARBA00023125"/>
    </source>
</evidence>
<accession>A0A7I8W4G8</accession>
<protein>
    <recommendedName>
        <fullName evidence="10">C2H2-type domain-containing protein</fullName>
    </recommendedName>
</protein>
<keyword evidence="4 8" id="KW-0863">Zinc-finger</keyword>
<evidence type="ECO:0000313" key="12">
    <source>
        <dbReference type="Proteomes" id="UP000549394"/>
    </source>
</evidence>
<evidence type="ECO:0000256" key="3">
    <source>
        <dbReference type="ARBA" id="ARBA00022737"/>
    </source>
</evidence>
<comment type="caution">
    <text evidence="11">The sequence shown here is derived from an EMBL/GenBank/DDBJ whole genome shotgun (WGS) entry which is preliminary data.</text>
</comment>
<dbReference type="SMART" id="SM00355">
    <property type="entry name" value="ZnF_C2H2"/>
    <property type="match status" value="10"/>
</dbReference>
<dbReference type="FunFam" id="3.30.160.60:FF:002343">
    <property type="entry name" value="Zinc finger protein 33A"/>
    <property type="match status" value="1"/>
</dbReference>
<evidence type="ECO:0000256" key="7">
    <source>
        <dbReference type="ARBA" id="ARBA00023242"/>
    </source>
</evidence>
<evidence type="ECO:0000256" key="4">
    <source>
        <dbReference type="ARBA" id="ARBA00022771"/>
    </source>
</evidence>
<keyword evidence="7" id="KW-0539">Nucleus</keyword>
<name>A0A7I8W4G8_9ANNE</name>
<dbReference type="AlphaFoldDB" id="A0A7I8W4G8"/>
<keyword evidence="12" id="KW-1185">Reference proteome</keyword>
<feature type="domain" description="C2H2-type" evidence="10">
    <location>
        <begin position="644"/>
        <end position="673"/>
    </location>
</feature>
<comment type="subcellular location">
    <subcellularLocation>
        <location evidence="1">Nucleus</location>
    </subcellularLocation>
</comment>
<feature type="domain" description="C2H2-type" evidence="10">
    <location>
        <begin position="585"/>
        <end position="612"/>
    </location>
</feature>
<evidence type="ECO:0000259" key="10">
    <source>
        <dbReference type="PROSITE" id="PS50157"/>
    </source>
</evidence>
<dbReference type="PROSITE" id="PS50157">
    <property type="entry name" value="ZINC_FINGER_C2H2_2"/>
    <property type="match status" value="8"/>
</dbReference>
<dbReference type="GO" id="GO:0005634">
    <property type="term" value="C:nucleus"/>
    <property type="evidence" value="ECO:0007669"/>
    <property type="project" value="UniProtKB-SubCell"/>
</dbReference>
<dbReference type="InterPro" id="IPR013087">
    <property type="entry name" value="Znf_C2H2_type"/>
</dbReference>
<dbReference type="FunFam" id="3.30.160.60:FF:000045">
    <property type="entry name" value="ZFP69 zinc finger protein B"/>
    <property type="match status" value="1"/>
</dbReference>
<feature type="domain" description="C2H2-type" evidence="10">
    <location>
        <begin position="452"/>
        <end position="479"/>
    </location>
</feature>
<evidence type="ECO:0000256" key="1">
    <source>
        <dbReference type="ARBA" id="ARBA00004123"/>
    </source>
</evidence>
<feature type="region of interest" description="Disordered" evidence="9">
    <location>
        <begin position="285"/>
        <end position="341"/>
    </location>
</feature>
<sequence length="778" mass="85959">MSMQPDRNHPQAMWPMPTMQPCGASNHFRPQHYIENLLHDHRWPKHSTSQTHWPPRLHHEGQHYGQDMMQSQSHSIGGCPPSSQCFVQQGHTKNTKSHQNADKFLSIASLAQPAASSYVPPLLNPQNADSNNPFMNNWNVTTSVTNSAPLPSMFNFLPLQNVQNDDVIPPPFTLSADKNDPKFCSPTKTSEANSRINEIANELRNITSFPCISPQSLSDCEVTKSAQPPSHSVSKLIDEAVKQKETIVKSSTFQTVPYQNRPLSHVSCSKPNQQRRQEKNQLIHEAVPAPPPPPPPPTSASAPAPAPAPAPPPPPQSYTVPLSHRSMPVSTRTSTEVTSSTSTTKTLLQTIASSNLSLNLCSKQSLPLSHVPKTCSQSVVTTSSAQVPTTITPKTLITTTTVQIPQVQVTSTTTAQPKPASVVSVTPSHNVQTTKITTDKNVEEASVLPVEYMCDFCNATFKRESALVAHLRTHDSPPTPATSSAQKTGRHVCNVCQQTFSRKDVMTRHARRHREDYKRDECEECGATFTERRSLLRHQARAHSIDAQHICKDCNARFKMPKQLATHMAAKHGDSNAICKSDGKHECSQCNKFFKSPHHLTAHQRVHTGERPFKCADSDCNKTYKSHYALTQHIAAVHAHEKPFKCPYSQCNASFSAKSSLSYHVSTHTNDRNHICFECGQAFIMASDLRKHQRIHSGDRPHACDQCPAKFKLTSHLAAHKRLHNGKSVVVKTTSKGVTTTTSNKSSATSPKCDRCGEICANRGHLAVHMRREHNSAI</sequence>
<dbReference type="Gene3D" id="3.30.160.60">
    <property type="entry name" value="Classic Zinc Finger"/>
    <property type="match status" value="7"/>
</dbReference>
<evidence type="ECO:0000256" key="9">
    <source>
        <dbReference type="SAM" id="MobiDB-lite"/>
    </source>
</evidence>
<evidence type="ECO:0000313" key="11">
    <source>
        <dbReference type="EMBL" id="CAD5123434.1"/>
    </source>
</evidence>
<dbReference type="Pfam" id="PF00096">
    <property type="entry name" value="zf-C2H2"/>
    <property type="match status" value="6"/>
</dbReference>